<dbReference type="HAMAP" id="MF_00151">
    <property type="entry name" value="PPAT_bact"/>
    <property type="match status" value="1"/>
</dbReference>
<feature type="binding site" evidence="9">
    <location>
        <begin position="91"/>
        <end position="93"/>
    </location>
    <ligand>
        <name>ATP</name>
        <dbReference type="ChEBI" id="CHEBI:30616"/>
    </ligand>
</feature>
<feature type="binding site" evidence="9">
    <location>
        <position position="40"/>
    </location>
    <ligand>
        <name>substrate</name>
    </ligand>
</feature>
<dbReference type="GO" id="GO:0015937">
    <property type="term" value="P:coenzyme A biosynthetic process"/>
    <property type="evidence" value="ECO:0007669"/>
    <property type="project" value="UniProtKB-UniRule"/>
</dbReference>
<dbReference type="EC" id="2.7.7.3" evidence="9"/>
<keyword evidence="4 9" id="KW-0547">Nucleotide-binding</keyword>
<comment type="catalytic activity">
    <reaction evidence="8 9">
        <text>(R)-4'-phosphopantetheine + ATP + H(+) = 3'-dephospho-CoA + diphosphate</text>
        <dbReference type="Rhea" id="RHEA:19801"/>
        <dbReference type="ChEBI" id="CHEBI:15378"/>
        <dbReference type="ChEBI" id="CHEBI:30616"/>
        <dbReference type="ChEBI" id="CHEBI:33019"/>
        <dbReference type="ChEBI" id="CHEBI:57328"/>
        <dbReference type="ChEBI" id="CHEBI:61723"/>
        <dbReference type="EC" id="2.7.7.3"/>
    </reaction>
</comment>
<evidence type="ECO:0000256" key="5">
    <source>
        <dbReference type="ARBA" id="ARBA00022840"/>
    </source>
</evidence>
<sequence>MRLIYPGSFDPFTRGHLDLIQRALAFGLPLTVVVGHNPEKRYWFTPEERVELIRQSVAGAGLDGADRLTVEVHEGLLVSKYAQPGNVLIKGLRGARDLEDEAVQARFNREVGNLETLFLPSQASFSHISSSIVKQLAQLEVPLAPYVTKEVEAALTQKLAERKEHHD</sequence>
<name>A0A1Q5PN84_9ACTO</name>
<comment type="cofactor">
    <cofactor evidence="9">
        <name>Mg(2+)</name>
        <dbReference type="ChEBI" id="CHEBI:18420"/>
    </cofactor>
</comment>
<feature type="binding site" evidence="9">
    <location>
        <position position="16"/>
    </location>
    <ligand>
        <name>ATP</name>
        <dbReference type="ChEBI" id="CHEBI:30616"/>
    </ligand>
</feature>
<keyword evidence="3 9" id="KW-0548">Nucleotidyltransferase</keyword>
<dbReference type="NCBIfam" id="TIGR00125">
    <property type="entry name" value="cyt_tran_rel"/>
    <property type="match status" value="1"/>
</dbReference>
<evidence type="ECO:0000256" key="3">
    <source>
        <dbReference type="ARBA" id="ARBA00022695"/>
    </source>
</evidence>
<dbReference type="InterPro" id="IPR014729">
    <property type="entry name" value="Rossmann-like_a/b/a_fold"/>
</dbReference>
<dbReference type="OrthoDB" id="9806661at2"/>
<keyword evidence="12" id="KW-1185">Reference proteome</keyword>
<dbReference type="GO" id="GO:0005524">
    <property type="term" value="F:ATP binding"/>
    <property type="evidence" value="ECO:0007669"/>
    <property type="project" value="UniProtKB-KW"/>
</dbReference>
<dbReference type="SUPFAM" id="SSF52374">
    <property type="entry name" value="Nucleotidylyl transferase"/>
    <property type="match status" value="1"/>
</dbReference>
<dbReference type="Gene3D" id="3.40.50.620">
    <property type="entry name" value="HUPs"/>
    <property type="match status" value="1"/>
</dbReference>
<dbReference type="PANTHER" id="PTHR21342">
    <property type="entry name" value="PHOSPHOPANTETHEINE ADENYLYLTRANSFERASE"/>
    <property type="match status" value="1"/>
</dbReference>
<organism evidence="11 12">
    <name type="scientific">Boudabousia liubingyangii</name>
    <dbReference type="NCBI Taxonomy" id="1921764"/>
    <lineage>
        <taxon>Bacteria</taxon>
        <taxon>Bacillati</taxon>
        <taxon>Actinomycetota</taxon>
        <taxon>Actinomycetes</taxon>
        <taxon>Actinomycetales</taxon>
        <taxon>Actinomycetaceae</taxon>
        <taxon>Boudabousia</taxon>
    </lineage>
</organism>
<evidence type="ECO:0000259" key="10">
    <source>
        <dbReference type="Pfam" id="PF01467"/>
    </source>
</evidence>
<keyword evidence="5 9" id="KW-0067">ATP-binding</keyword>
<evidence type="ECO:0000256" key="2">
    <source>
        <dbReference type="ARBA" id="ARBA00022679"/>
    </source>
</evidence>
<evidence type="ECO:0000256" key="9">
    <source>
        <dbReference type="HAMAP-Rule" id="MF_00151"/>
    </source>
</evidence>
<dbReference type="UniPathway" id="UPA00241">
    <property type="reaction ID" value="UER00355"/>
</dbReference>
<proteinExistence type="inferred from homology"/>
<feature type="binding site" evidence="9">
    <location>
        <position position="77"/>
    </location>
    <ligand>
        <name>substrate</name>
    </ligand>
</feature>
<evidence type="ECO:0000256" key="6">
    <source>
        <dbReference type="ARBA" id="ARBA00022842"/>
    </source>
</evidence>
<dbReference type="GO" id="GO:0004595">
    <property type="term" value="F:pantetheine-phosphate adenylyltransferase activity"/>
    <property type="evidence" value="ECO:0007669"/>
    <property type="project" value="UniProtKB-UniRule"/>
</dbReference>
<feature type="binding site" evidence="9">
    <location>
        <position position="90"/>
    </location>
    <ligand>
        <name>substrate</name>
    </ligand>
</feature>
<feature type="binding site" evidence="9">
    <location>
        <position position="8"/>
    </location>
    <ligand>
        <name>substrate</name>
    </ligand>
</feature>
<comment type="similarity">
    <text evidence="9">Belongs to the bacterial CoaD family.</text>
</comment>
<evidence type="ECO:0000313" key="12">
    <source>
        <dbReference type="Proteomes" id="UP000186785"/>
    </source>
</evidence>
<dbReference type="RefSeq" id="WP_073708981.1">
    <property type="nucleotide sequence ID" value="NZ_MQSV01000002.1"/>
</dbReference>
<dbReference type="PRINTS" id="PR01020">
    <property type="entry name" value="LPSBIOSNTHSS"/>
</dbReference>
<feature type="site" description="Transition state stabilizer" evidence="9">
    <location>
        <position position="16"/>
    </location>
</feature>
<keyword evidence="7 9" id="KW-0173">Coenzyme A biosynthesis</keyword>
<protein>
    <recommendedName>
        <fullName evidence="9">Phosphopantetheine adenylyltransferase</fullName>
        <ecNumber evidence="9">2.7.7.3</ecNumber>
    </recommendedName>
    <alternativeName>
        <fullName evidence="9">Dephospho-CoA pyrophosphorylase</fullName>
    </alternativeName>
    <alternativeName>
        <fullName evidence="9">Pantetheine-phosphate adenylyltransferase</fullName>
        <shortName evidence="9">PPAT</shortName>
    </alternativeName>
</protein>
<evidence type="ECO:0000256" key="8">
    <source>
        <dbReference type="ARBA" id="ARBA00029346"/>
    </source>
</evidence>
<dbReference type="STRING" id="1921764.BSR28_03490"/>
<dbReference type="Pfam" id="PF01467">
    <property type="entry name" value="CTP_transf_like"/>
    <property type="match status" value="1"/>
</dbReference>
<dbReference type="GO" id="GO:0005737">
    <property type="term" value="C:cytoplasm"/>
    <property type="evidence" value="ECO:0007669"/>
    <property type="project" value="UniProtKB-SubCell"/>
</dbReference>
<keyword evidence="2 9" id="KW-0808">Transferase</keyword>
<comment type="function">
    <text evidence="9">Reversibly transfers an adenylyl group from ATP to 4'-phosphopantetheine, yielding dephospho-CoA (dPCoA) and pyrophosphate.</text>
</comment>
<evidence type="ECO:0000256" key="4">
    <source>
        <dbReference type="ARBA" id="ARBA00022741"/>
    </source>
</evidence>
<comment type="pathway">
    <text evidence="9">Cofactor biosynthesis; coenzyme A biosynthesis; CoA from (R)-pantothenate: step 4/5.</text>
</comment>
<feature type="binding site" evidence="9">
    <location>
        <begin position="125"/>
        <end position="131"/>
    </location>
    <ligand>
        <name>ATP</name>
        <dbReference type="ChEBI" id="CHEBI:30616"/>
    </ligand>
</feature>
<feature type="domain" description="Cytidyltransferase-like" evidence="10">
    <location>
        <begin position="4"/>
        <end position="135"/>
    </location>
</feature>
<gene>
    <name evidence="9" type="primary">coaD</name>
    <name evidence="11" type="ORF">BSR29_03920</name>
</gene>
<evidence type="ECO:0000313" key="11">
    <source>
        <dbReference type="EMBL" id="OKL48993.1"/>
    </source>
</evidence>
<dbReference type="InterPro" id="IPR001980">
    <property type="entry name" value="PPAT"/>
</dbReference>
<accession>A0A1Q5PN84</accession>
<dbReference type="AlphaFoldDB" id="A0A1Q5PN84"/>
<dbReference type="EMBL" id="MQSV01000002">
    <property type="protein sequence ID" value="OKL48993.1"/>
    <property type="molecule type" value="Genomic_DNA"/>
</dbReference>
<keyword evidence="1 9" id="KW-0963">Cytoplasm</keyword>
<feature type="binding site" evidence="9">
    <location>
        <begin position="8"/>
        <end position="9"/>
    </location>
    <ligand>
        <name>ATP</name>
        <dbReference type="ChEBI" id="CHEBI:30616"/>
    </ligand>
</feature>
<dbReference type="InterPro" id="IPR004821">
    <property type="entry name" value="Cyt_trans-like"/>
</dbReference>
<reference evidence="11 12" key="1">
    <citation type="submission" date="2016-11" db="EMBL/GenBank/DDBJ databases">
        <title>Actinomyces gypaetusis sp. nov. isolated from the vulture Gypaetus barbatus in Qinghai Tibet Plateau China.</title>
        <authorList>
            <person name="Meng X."/>
        </authorList>
    </citation>
    <scope>NUCLEOTIDE SEQUENCE [LARGE SCALE GENOMIC DNA]</scope>
    <source>
        <strain evidence="11 12">VUL4_2</strain>
    </source>
</reference>
<feature type="binding site" evidence="9">
    <location>
        <position position="101"/>
    </location>
    <ligand>
        <name>ATP</name>
        <dbReference type="ChEBI" id="CHEBI:30616"/>
    </ligand>
</feature>
<evidence type="ECO:0000256" key="7">
    <source>
        <dbReference type="ARBA" id="ARBA00022993"/>
    </source>
</evidence>
<comment type="subunit">
    <text evidence="9">Homohexamer.</text>
</comment>
<dbReference type="NCBIfam" id="TIGR01510">
    <property type="entry name" value="coaD_prev_kdtB"/>
    <property type="match status" value="1"/>
</dbReference>
<evidence type="ECO:0000256" key="1">
    <source>
        <dbReference type="ARBA" id="ARBA00022490"/>
    </source>
</evidence>
<keyword evidence="6 9" id="KW-0460">Magnesium</keyword>
<comment type="caution">
    <text evidence="11">The sequence shown here is derived from an EMBL/GenBank/DDBJ whole genome shotgun (WGS) entry which is preliminary data.</text>
</comment>
<dbReference type="PANTHER" id="PTHR21342:SF1">
    <property type="entry name" value="PHOSPHOPANTETHEINE ADENYLYLTRANSFERASE"/>
    <property type="match status" value="1"/>
</dbReference>
<dbReference type="Proteomes" id="UP000186785">
    <property type="component" value="Unassembled WGS sequence"/>
</dbReference>
<comment type="subcellular location">
    <subcellularLocation>
        <location evidence="9">Cytoplasm</location>
    </subcellularLocation>
</comment>